<dbReference type="EMBL" id="JAQIZZ010000005">
    <property type="protein sequence ID" value="KAJ5541628.1"/>
    <property type="molecule type" value="Genomic_DNA"/>
</dbReference>
<name>A0AAD6CWR9_9EURO</name>
<organism evidence="2 3">
    <name type="scientific">Penicillium frequentans</name>
    <dbReference type="NCBI Taxonomy" id="3151616"/>
    <lineage>
        <taxon>Eukaryota</taxon>
        <taxon>Fungi</taxon>
        <taxon>Dikarya</taxon>
        <taxon>Ascomycota</taxon>
        <taxon>Pezizomycotina</taxon>
        <taxon>Eurotiomycetes</taxon>
        <taxon>Eurotiomycetidae</taxon>
        <taxon>Eurotiales</taxon>
        <taxon>Aspergillaceae</taxon>
        <taxon>Penicillium</taxon>
    </lineage>
</organism>
<feature type="compositionally biased region" description="Basic and acidic residues" evidence="1">
    <location>
        <begin position="649"/>
        <end position="669"/>
    </location>
</feature>
<accession>A0AAD6CWR9</accession>
<protein>
    <submittedName>
        <fullName evidence="2">Uncharacterized protein</fullName>
    </submittedName>
</protein>
<dbReference type="Proteomes" id="UP001220324">
    <property type="component" value="Unassembled WGS sequence"/>
</dbReference>
<sequence length="693" mass="78554">MAPARSSRPVRRSRTQVSSYHEETTSDELDQAVPRRGSLSLRPRNTPKNRGAYREKSTDESLGELSDDDELNDTATVTGLPAAEQVSGASPTIPHAPKRARRAATSRSTPNKRPRPKLKALGQPLKKRSKAQPEEPFFLGSGVIPPWQTLPYHILIEIFLLAFYPLDDPKNQAAKKTPGKTPETKSAHNLLGIAALCRGFSEAALAALYYRPPVFSAYDGHGLLNLLSMPPDSQFINYAGKIRELYIDAETVLTLKSGPTLGYFDLLQLLQKTPRLHTLRLYHPEDVVLGLPRVALTLAKWSYSQPLFSTIDQSGIKLRSWEWNGRFLDTASLLPLMLEKHTGASFQGVKDIRLVHLLDHDREDTAAKETALATTLKALPEIERLEFYECSILAGSILEQLPPTLRSLTISNCDRLLASNVTELLKVHGGQLLDLTLNHNRHMNLEFMPHLGICCPRLERFKVDISMYDVSSYHDLDPHFQQLIFRDQHPTWPETIQEIELYQLRHWKLDLAEMFFMSLVESAPKLKDLRRVDISAILPIGWRDRAQFRKKWDDRFKRVFLRRSPPPNPDFRSLRKRPLAPVQRAPTPEASARPGTADSESLTPKRHSSRIAQQKIPEDTDLDEVSSSHSDTDTQSADKDNVQGMCEHFTIRIDNQRPNENQYNEKDFLDPEISGDEDWDSGADFESEDGHAW</sequence>
<feature type="compositionally biased region" description="Acidic residues" evidence="1">
    <location>
        <begin position="673"/>
        <end position="687"/>
    </location>
</feature>
<dbReference type="Gene3D" id="3.80.10.10">
    <property type="entry name" value="Ribonuclease Inhibitor"/>
    <property type="match status" value="1"/>
</dbReference>
<feature type="region of interest" description="Disordered" evidence="1">
    <location>
        <begin position="1"/>
        <end position="132"/>
    </location>
</feature>
<evidence type="ECO:0000256" key="1">
    <source>
        <dbReference type="SAM" id="MobiDB-lite"/>
    </source>
</evidence>
<dbReference type="InterPro" id="IPR032675">
    <property type="entry name" value="LRR_dom_sf"/>
</dbReference>
<feature type="compositionally biased region" description="Basic and acidic residues" evidence="1">
    <location>
        <begin position="630"/>
        <end position="641"/>
    </location>
</feature>
<feature type="compositionally biased region" description="Basic residues" evidence="1">
    <location>
        <begin position="96"/>
        <end position="118"/>
    </location>
</feature>
<dbReference type="AlphaFoldDB" id="A0AAD6CWR9"/>
<feature type="region of interest" description="Disordered" evidence="1">
    <location>
        <begin position="567"/>
        <end position="693"/>
    </location>
</feature>
<proteinExistence type="predicted"/>
<gene>
    <name evidence="2" type="ORF">N7494_006704</name>
</gene>
<evidence type="ECO:0000313" key="2">
    <source>
        <dbReference type="EMBL" id="KAJ5541628.1"/>
    </source>
</evidence>
<dbReference type="SUPFAM" id="SSF52047">
    <property type="entry name" value="RNI-like"/>
    <property type="match status" value="1"/>
</dbReference>
<comment type="caution">
    <text evidence="2">The sequence shown here is derived from an EMBL/GenBank/DDBJ whole genome shotgun (WGS) entry which is preliminary data.</text>
</comment>
<evidence type="ECO:0000313" key="3">
    <source>
        <dbReference type="Proteomes" id="UP001220324"/>
    </source>
</evidence>
<feature type="compositionally biased region" description="Acidic residues" evidence="1">
    <location>
        <begin position="61"/>
        <end position="72"/>
    </location>
</feature>
<keyword evidence="3" id="KW-1185">Reference proteome</keyword>
<reference evidence="2 3" key="1">
    <citation type="journal article" date="2023" name="IMA Fungus">
        <title>Comparative genomic study of the Penicillium genus elucidates a diverse pangenome and 15 lateral gene transfer events.</title>
        <authorList>
            <person name="Petersen C."/>
            <person name="Sorensen T."/>
            <person name="Nielsen M.R."/>
            <person name="Sondergaard T.E."/>
            <person name="Sorensen J.L."/>
            <person name="Fitzpatrick D.A."/>
            <person name="Frisvad J.C."/>
            <person name="Nielsen K.L."/>
        </authorList>
    </citation>
    <scope>NUCLEOTIDE SEQUENCE [LARGE SCALE GENOMIC DNA]</scope>
    <source>
        <strain evidence="2 3">IBT 35679</strain>
    </source>
</reference>